<feature type="transmembrane region" description="Helical" evidence="5">
    <location>
        <begin position="389"/>
        <end position="408"/>
    </location>
</feature>
<feature type="transmembrane region" description="Helical" evidence="5">
    <location>
        <begin position="207"/>
        <end position="226"/>
    </location>
</feature>
<dbReference type="HOGENOM" id="CLU_663622_0_0_7"/>
<keyword evidence="8" id="KW-1185">Reference proteome</keyword>
<evidence type="ECO:0000256" key="4">
    <source>
        <dbReference type="ARBA" id="ARBA00023136"/>
    </source>
</evidence>
<evidence type="ECO:0000313" key="7">
    <source>
        <dbReference type="EMBL" id="ADV46666.1"/>
    </source>
</evidence>
<feature type="transmembrane region" description="Helical" evidence="5">
    <location>
        <begin position="64"/>
        <end position="83"/>
    </location>
</feature>
<dbReference type="AlphaFoldDB" id="E6WZM5"/>
<dbReference type="GO" id="GO:0016020">
    <property type="term" value="C:membrane"/>
    <property type="evidence" value="ECO:0007669"/>
    <property type="project" value="UniProtKB-SubCell"/>
</dbReference>
<feature type="transmembrane region" description="Helical" evidence="5">
    <location>
        <begin position="95"/>
        <end position="115"/>
    </location>
</feature>
<keyword evidence="4 5" id="KW-0472">Membrane</keyword>
<reference evidence="8" key="2">
    <citation type="submission" date="2011-01" db="EMBL/GenBank/DDBJ databases">
        <title>The complete genome of Nitratifractor salsuginis DSM 16511.</title>
        <authorList>
            <consortium name="US DOE Joint Genome Institute (JGI-PGF)"/>
            <person name="Lucas S."/>
            <person name="Copeland A."/>
            <person name="Lapidus A."/>
            <person name="Bruce D."/>
            <person name="Goodwin L."/>
            <person name="Pitluck S."/>
            <person name="Kyrpides N."/>
            <person name="Mavromatis K."/>
            <person name="Ivanova N."/>
            <person name="Mikhailova N."/>
            <person name="Zeytun A."/>
            <person name="Detter J.C."/>
            <person name="Tapia R."/>
            <person name="Han C."/>
            <person name="Land M."/>
            <person name="Hauser L."/>
            <person name="Markowitz V."/>
            <person name="Cheng J.-F."/>
            <person name="Hugenholtz P."/>
            <person name="Woyke T."/>
            <person name="Wu D."/>
            <person name="Tindall B."/>
            <person name="Schuetze A."/>
            <person name="Brambilla E."/>
            <person name="Klenk H.-P."/>
            <person name="Eisen J.A."/>
        </authorList>
    </citation>
    <scope>NUCLEOTIDE SEQUENCE [LARGE SCALE GENOMIC DNA]</scope>
    <source>
        <strain evidence="8">DSM 16511 / JCM 12458 / E9I37-1</strain>
    </source>
</reference>
<evidence type="ECO:0000256" key="1">
    <source>
        <dbReference type="ARBA" id="ARBA00004141"/>
    </source>
</evidence>
<dbReference type="KEGG" id="nsa:Nitsa_1417"/>
<feature type="transmembrane region" description="Helical" evidence="5">
    <location>
        <begin position="12"/>
        <end position="34"/>
    </location>
</feature>
<keyword evidence="3 5" id="KW-1133">Transmembrane helix</keyword>
<reference evidence="7 8" key="1">
    <citation type="journal article" date="2011" name="Stand. Genomic Sci.">
        <title>Complete genome sequence of Nitratifractor salsuginis type strain (E9I37-1).</title>
        <authorList>
            <person name="Anderson I."/>
            <person name="Sikorski J."/>
            <person name="Zeytun A."/>
            <person name="Nolan M."/>
            <person name="Lapidus A."/>
            <person name="Lucas S."/>
            <person name="Hammon N."/>
            <person name="Deshpande S."/>
            <person name="Cheng J.F."/>
            <person name="Tapia R."/>
            <person name="Han C."/>
            <person name="Goodwin L."/>
            <person name="Pitluck S."/>
            <person name="Liolios K."/>
            <person name="Pagani I."/>
            <person name="Ivanova N."/>
            <person name="Huntemann M."/>
            <person name="Mavromatis K."/>
            <person name="Ovchinikova G."/>
            <person name="Pati A."/>
            <person name="Chen A."/>
            <person name="Palaniappan K."/>
            <person name="Land M."/>
            <person name="Hauser L."/>
            <person name="Brambilla E.M."/>
            <person name="Ngatchou-Djao O.D."/>
            <person name="Rohde M."/>
            <person name="Tindall B.J."/>
            <person name="Goker M."/>
            <person name="Detter J.C."/>
            <person name="Woyke T."/>
            <person name="Bristow J."/>
            <person name="Eisen J.A."/>
            <person name="Markowitz V."/>
            <person name="Hugenholtz P."/>
            <person name="Klenk H.P."/>
            <person name="Kyrpides N.C."/>
        </authorList>
    </citation>
    <scope>NUCLEOTIDE SEQUENCE [LARGE SCALE GENOMIC DNA]</scope>
    <source>
        <strain evidence="8">DSM 16511 / JCM 12458 / E9I37-1</strain>
    </source>
</reference>
<dbReference type="EMBL" id="CP002452">
    <property type="protein sequence ID" value="ADV46666.1"/>
    <property type="molecule type" value="Genomic_DNA"/>
</dbReference>
<accession>E6WZM5</accession>
<feature type="transmembrane region" description="Helical" evidence="5">
    <location>
        <begin position="255"/>
        <end position="277"/>
    </location>
</feature>
<feature type="domain" description="O-antigen ligase-related" evidence="6">
    <location>
        <begin position="217"/>
        <end position="342"/>
    </location>
</feature>
<evidence type="ECO:0000256" key="5">
    <source>
        <dbReference type="SAM" id="Phobius"/>
    </source>
</evidence>
<gene>
    <name evidence="7" type="ordered locus">Nitsa_1417</name>
</gene>
<feature type="transmembrane region" description="Helical" evidence="5">
    <location>
        <begin position="181"/>
        <end position="200"/>
    </location>
</feature>
<keyword evidence="2 5" id="KW-0812">Transmembrane</keyword>
<dbReference type="Pfam" id="PF04932">
    <property type="entry name" value="Wzy_C"/>
    <property type="match status" value="1"/>
</dbReference>
<evidence type="ECO:0000256" key="2">
    <source>
        <dbReference type="ARBA" id="ARBA00022692"/>
    </source>
</evidence>
<evidence type="ECO:0000313" key="8">
    <source>
        <dbReference type="Proteomes" id="UP000008633"/>
    </source>
</evidence>
<proteinExistence type="predicted"/>
<feature type="transmembrane region" description="Helical" evidence="5">
    <location>
        <begin position="362"/>
        <end position="383"/>
    </location>
</feature>
<dbReference type="STRING" id="749222.Nitsa_1417"/>
<evidence type="ECO:0000259" key="6">
    <source>
        <dbReference type="Pfam" id="PF04932"/>
    </source>
</evidence>
<protein>
    <recommendedName>
        <fullName evidence="6">O-antigen ligase-related domain-containing protein</fullName>
    </recommendedName>
</protein>
<dbReference type="OrthoDB" id="6497624at2"/>
<feature type="transmembrane region" description="Helical" evidence="5">
    <location>
        <begin position="127"/>
        <end position="149"/>
    </location>
</feature>
<name>E6WZM5_NITSE</name>
<feature type="transmembrane region" description="Helical" evidence="5">
    <location>
        <begin position="332"/>
        <end position="355"/>
    </location>
</feature>
<feature type="transmembrane region" description="Helical" evidence="5">
    <location>
        <begin position="40"/>
        <end position="57"/>
    </location>
</feature>
<evidence type="ECO:0000256" key="3">
    <source>
        <dbReference type="ARBA" id="ARBA00022989"/>
    </source>
</evidence>
<dbReference type="eggNOG" id="ENOG5033GCP">
    <property type="taxonomic scope" value="Bacteria"/>
</dbReference>
<comment type="subcellular location">
    <subcellularLocation>
        <location evidence="1">Membrane</location>
        <topology evidence="1">Multi-pass membrane protein</topology>
    </subcellularLocation>
</comment>
<sequence length="414" mass="49283">MIQYNTFTIYRTLLLKLYLSFLFICSMLPSGTIYNFNIKIYIFILLIIFSIPMLFKLKMKKNDVSVIFFVTFIICFYTLLGNINGYEFTSVLLEFKFLFGIYLMLLITYFMYLFVDDKLFFLRNVIIYTIYGSMIYLFIKSYFFLMIYFKLYDYSLMKDVIFPIINYKPVGLNIIIGAPRFSFVTMDFLSVALFILYIYFRNKIIYIKFPLFIEFFYSIILFISIFSAYSRFIFIIFPILLIIVFLLNKNYKTIILAFIIGILFSIVFHKDISLIIFQRFVNQEHSDSWRIIMTHALLNSWSQSPFLGRGIGAYSLELIRDRSMPFSYEVQFVSILMQFGISFILLNIFILYFFLKNITNRTILLTFSIYISLILGSFTNQYLLSTTTGVIYVIIFIILLVFNNVNYISKKVRN</sequence>
<dbReference type="Proteomes" id="UP000008633">
    <property type="component" value="Chromosome"/>
</dbReference>
<organism evidence="7 8">
    <name type="scientific">Nitratifractor salsuginis (strain DSM 16511 / JCM 12458 / E9I37-1)</name>
    <dbReference type="NCBI Taxonomy" id="749222"/>
    <lineage>
        <taxon>Bacteria</taxon>
        <taxon>Pseudomonadati</taxon>
        <taxon>Campylobacterota</taxon>
        <taxon>Epsilonproteobacteria</taxon>
        <taxon>Campylobacterales</taxon>
        <taxon>Sulfurovaceae</taxon>
        <taxon>Nitratifractor</taxon>
    </lineage>
</organism>
<dbReference type="InterPro" id="IPR007016">
    <property type="entry name" value="O-antigen_ligase-rel_domated"/>
</dbReference>
<feature type="transmembrane region" description="Helical" evidence="5">
    <location>
        <begin position="232"/>
        <end position="248"/>
    </location>
</feature>